<dbReference type="AlphaFoldDB" id="A0A7X0C529"/>
<dbReference type="Gene3D" id="1.20.120.530">
    <property type="entry name" value="GntR ligand-binding domain-like"/>
    <property type="match status" value="1"/>
</dbReference>
<dbReference type="Pfam" id="PF00392">
    <property type="entry name" value="GntR"/>
    <property type="match status" value="1"/>
</dbReference>
<dbReference type="InterPro" id="IPR036388">
    <property type="entry name" value="WH-like_DNA-bd_sf"/>
</dbReference>
<dbReference type="SMART" id="SM00895">
    <property type="entry name" value="FCD"/>
    <property type="match status" value="1"/>
</dbReference>
<comment type="caution">
    <text evidence="5">The sequence shown here is derived from an EMBL/GenBank/DDBJ whole genome shotgun (WGS) entry which is preliminary data.</text>
</comment>
<dbReference type="PROSITE" id="PS50949">
    <property type="entry name" value="HTH_GNTR"/>
    <property type="match status" value="1"/>
</dbReference>
<dbReference type="PANTHER" id="PTHR43537">
    <property type="entry name" value="TRANSCRIPTIONAL REGULATOR, GNTR FAMILY"/>
    <property type="match status" value="1"/>
</dbReference>
<keyword evidence="6" id="KW-1185">Reference proteome</keyword>
<dbReference type="EMBL" id="JACHJB010000002">
    <property type="protein sequence ID" value="MBB6348684.1"/>
    <property type="molecule type" value="Genomic_DNA"/>
</dbReference>
<proteinExistence type="predicted"/>
<name>A0A7X0C529_9ACTN</name>
<keyword evidence="3" id="KW-0804">Transcription</keyword>
<dbReference type="Pfam" id="PF07729">
    <property type="entry name" value="FCD"/>
    <property type="match status" value="1"/>
</dbReference>
<dbReference type="Gene3D" id="1.10.10.10">
    <property type="entry name" value="Winged helix-like DNA-binding domain superfamily/Winged helix DNA-binding domain"/>
    <property type="match status" value="1"/>
</dbReference>
<dbReference type="InterPro" id="IPR036390">
    <property type="entry name" value="WH_DNA-bd_sf"/>
</dbReference>
<dbReference type="SMART" id="SM00345">
    <property type="entry name" value="HTH_GNTR"/>
    <property type="match status" value="1"/>
</dbReference>
<dbReference type="SUPFAM" id="SSF46785">
    <property type="entry name" value="Winged helix' DNA-binding domain"/>
    <property type="match status" value="1"/>
</dbReference>
<protein>
    <submittedName>
        <fullName evidence="5">DNA-binding FadR family transcriptional regulator</fullName>
    </submittedName>
</protein>
<dbReference type="InterPro" id="IPR008920">
    <property type="entry name" value="TF_FadR/GntR_C"/>
</dbReference>
<organism evidence="5 6">
    <name type="scientific">Nonomuraea muscovyensis</name>
    <dbReference type="NCBI Taxonomy" id="1124761"/>
    <lineage>
        <taxon>Bacteria</taxon>
        <taxon>Bacillati</taxon>
        <taxon>Actinomycetota</taxon>
        <taxon>Actinomycetes</taxon>
        <taxon>Streptosporangiales</taxon>
        <taxon>Streptosporangiaceae</taxon>
        <taxon>Nonomuraea</taxon>
    </lineage>
</organism>
<dbReference type="GO" id="GO:0003700">
    <property type="term" value="F:DNA-binding transcription factor activity"/>
    <property type="evidence" value="ECO:0007669"/>
    <property type="project" value="InterPro"/>
</dbReference>
<dbReference type="Proteomes" id="UP000583800">
    <property type="component" value="Unassembled WGS sequence"/>
</dbReference>
<evidence type="ECO:0000313" key="6">
    <source>
        <dbReference type="Proteomes" id="UP000583800"/>
    </source>
</evidence>
<evidence type="ECO:0000313" key="5">
    <source>
        <dbReference type="EMBL" id="MBB6348684.1"/>
    </source>
</evidence>
<reference evidence="5 6" key="1">
    <citation type="submission" date="2020-08" db="EMBL/GenBank/DDBJ databases">
        <title>Sequencing the genomes of 1000 actinobacteria strains.</title>
        <authorList>
            <person name="Klenk H.-P."/>
        </authorList>
    </citation>
    <scope>NUCLEOTIDE SEQUENCE [LARGE SCALE GENOMIC DNA]</scope>
    <source>
        <strain evidence="5 6">DSM 45913</strain>
    </source>
</reference>
<dbReference type="CDD" id="cd07377">
    <property type="entry name" value="WHTH_GntR"/>
    <property type="match status" value="1"/>
</dbReference>
<dbReference type="RefSeq" id="WP_185086390.1">
    <property type="nucleotide sequence ID" value="NZ_JACHJB010000002.1"/>
</dbReference>
<evidence type="ECO:0000256" key="3">
    <source>
        <dbReference type="ARBA" id="ARBA00023163"/>
    </source>
</evidence>
<accession>A0A7X0C529</accession>
<evidence type="ECO:0000256" key="1">
    <source>
        <dbReference type="ARBA" id="ARBA00023015"/>
    </source>
</evidence>
<dbReference type="PANTHER" id="PTHR43537:SF44">
    <property type="entry name" value="GNTR FAMILY REGULATORY PROTEIN"/>
    <property type="match status" value="1"/>
</dbReference>
<keyword evidence="1" id="KW-0805">Transcription regulation</keyword>
<evidence type="ECO:0000256" key="2">
    <source>
        <dbReference type="ARBA" id="ARBA00023125"/>
    </source>
</evidence>
<dbReference type="InterPro" id="IPR000524">
    <property type="entry name" value="Tscrpt_reg_HTH_GntR"/>
</dbReference>
<dbReference type="GO" id="GO:0003677">
    <property type="term" value="F:DNA binding"/>
    <property type="evidence" value="ECO:0007669"/>
    <property type="project" value="UniProtKB-KW"/>
</dbReference>
<sequence length="226" mass="24346">MAAYSGRGLHGQTVEAIAAMIFGGEYEEGDPLDVVALQDRLGVSSTALREAMKVLTAKGLIEARPKLGTHVRARADWNLLDGDVIRWKFAGHPDPGFLRDLHELRSIVEPSVARLAALRRTPGQLDDLRRALDRMRQGGDPVAADLDFHRALLAAGGNELLVRMDVVMGAGLAGRDRLVHASSGSDDPVPSHLAVLEAITRGDASAAESAMRELLAKAWHDVEELL</sequence>
<keyword evidence="2 5" id="KW-0238">DNA-binding</keyword>
<dbReference type="InterPro" id="IPR011711">
    <property type="entry name" value="GntR_C"/>
</dbReference>
<dbReference type="SUPFAM" id="SSF48008">
    <property type="entry name" value="GntR ligand-binding domain-like"/>
    <property type="match status" value="1"/>
</dbReference>
<evidence type="ECO:0000259" key="4">
    <source>
        <dbReference type="PROSITE" id="PS50949"/>
    </source>
</evidence>
<feature type="domain" description="HTH gntR-type" evidence="4">
    <location>
        <begin position="7"/>
        <end position="74"/>
    </location>
</feature>
<gene>
    <name evidence="5" type="ORF">FHU36_005229</name>
</gene>